<feature type="signal peptide" evidence="1">
    <location>
        <begin position="1"/>
        <end position="23"/>
    </location>
</feature>
<evidence type="ECO:0008006" key="4">
    <source>
        <dbReference type="Google" id="ProtNLM"/>
    </source>
</evidence>
<keyword evidence="3" id="KW-1185">Reference proteome</keyword>
<accession>A0A1J7IYT1</accession>
<name>A0A1J7IYT1_9PEZI</name>
<sequence length="123" mass="13253">MKTTTILPTILALLGTSITPASANCYGSGDVWQDRGNARYHVERACNGYDGRAGAFQGVYAPGEAKSACVQGTGTQKYDFMVQNLNTGASFDLADSDCVWRLENEINGCDRGGQSDVSGWRFR</sequence>
<protein>
    <recommendedName>
        <fullName evidence="4">Secreted protein</fullName>
    </recommendedName>
</protein>
<dbReference type="AlphaFoldDB" id="A0A1J7IYT1"/>
<organism evidence="2 3">
    <name type="scientific">Coniochaeta ligniaria NRRL 30616</name>
    <dbReference type="NCBI Taxonomy" id="1408157"/>
    <lineage>
        <taxon>Eukaryota</taxon>
        <taxon>Fungi</taxon>
        <taxon>Dikarya</taxon>
        <taxon>Ascomycota</taxon>
        <taxon>Pezizomycotina</taxon>
        <taxon>Sordariomycetes</taxon>
        <taxon>Sordariomycetidae</taxon>
        <taxon>Coniochaetales</taxon>
        <taxon>Coniochaetaceae</taxon>
        <taxon>Coniochaeta</taxon>
    </lineage>
</organism>
<dbReference type="Proteomes" id="UP000182658">
    <property type="component" value="Unassembled WGS sequence"/>
</dbReference>
<evidence type="ECO:0000313" key="2">
    <source>
        <dbReference type="EMBL" id="OIW22752.1"/>
    </source>
</evidence>
<proteinExistence type="predicted"/>
<feature type="chain" id="PRO_5013176432" description="Secreted protein" evidence="1">
    <location>
        <begin position="24"/>
        <end position="123"/>
    </location>
</feature>
<evidence type="ECO:0000313" key="3">
    <source>
        <dbReference type="Proteomes" id="UP000182658"/>
    </source>
</evidence>
<dbReference type="InParanoid" id="A0A1J7IYT1"/>
<dbReference type="OrthoDB" id="4825549at2759"/>
<dbReference type="EMBL" id="KV875110">
    <property type="protein sequence ID" value="OIW22752.1"/>
    <property type="molecule type" value="Genomic_DNA"/>
</dbReference>
<evidence type="ECO:0000256" key="1">
    <source>
        <dbReference type="SAM" id="SignalP"/>
    </source>
</evidence>
<reference evidence="2 3" key="1">
    <citation type="submission" date="2016-10" db="EMBL/GenBank/DDBJ databases">
        <title>Draft genome sequence of Coniochaeta ligniaria NRRL30616, a lignocellulolytic fungus for bioabatement of inhibitors in plant biomass hydrolysates.</title>
        <authorList>
            <consortium name="DOE Joint Genome Institute"/>
            <person name="Jimenez D.J."/>
            <person name="Hector R.E."/>
            <person name="Riley R."/>
            <person name="Sun H."/>
            <person name="Grigoriev I.V."/>
            <person name="Van Elsas J.D."/>
            <person name="Nichols N.N."/>
        </authorList>
    </citation>
    <scope>NUCLEOTIDE SEQUENCE [LARGE SCALE GENOMIC DNA]</scope>
    <source>
        <strain evidence="2 3">NRRL 30616</strain>
    </source>
</reference>
<gene>
    <name evidence="2" type="ORF">CONLIGDRAFT_148516</name>
</gene>
<keyword evidence="1" id="KW-0732">Signal</keyword>